<reference evidence="2" key="1">
    <citation type="submission" date="2022-06" db="EMBL/GenBank/DDBJ databases">
        <title>Vallitalea longa sp. nov., an anaerobic bacterium isolated from marine sediment.</title>
        <authorList>
            <person name="Hirano S."/>
            <person name="Terahara T."/>
            <person name="Mori K."/>
            <person name="Hamada M."/>
            <person name="Matsumoto R."/>
            <person name="Kobayashi T."/>
        </authorList>
    </citation>
    <scope>NUCLEOTIDE SEQUENCE</scope>
    <source>
        <strain evidence="2">SH18-1</strain>
    </source>
</reference>
<gene>
    <name evidence="2" type="ORF">SH1V18_03230</name>
</gene>
<feature type="coiled-coil region" evidence="1">
    <location>
        <begin position="1326"/>
        <end position="1353"/>
    </location>
</feature>
<feature type="coiled-coil region" evidence="1">
    <location>
        <begin position="513"/>
        <end position="556"/>
    </location>
</feature>
<proteinExistence type="predicted"/>
<accession>A0A9W6DDZ2</accession>
<feature type="coiled-coil region" evidence="1">
    <location>
        <begin position="280"/>
        <end position="310"/>
    </location>
</feature>
<keyword evidence="3" id="KW-1185">Reference proteome</keyword>
<protein>
    <recommendedName>
        <fullName evidence="4">Large polyvalent protein associated domain-containing protein</fullName>
    </recommendedName>
</protein>
<name>A0A9W6DDZ2_9FIRM</name>
<evidence type="ECO:0000313" key="3">
    <source>
        <dbReference type="Proteomes" id="UP001144256"/>
    </source>
</evidence>
<dbReference type="Proteomes" id="UP001144256">
    <property type="component" value="Unassembled WGS sequence"/>
</dbReference>
<sequence length="1365" mass="151774">MSKLLIGSELNNNNSDSKSKLLIGSEVENYKISQSTEYKDFMEKLDSIKPIETNEETLQTLADRYKKPEVLKGYIEPDNNWYNFKQGIKKQLGKVKTVLEGVGTGLAKPFVGGIQTIEENSDIPENYQIKEAFTPEAKERQIKENLGYTPYAELNKGEKRLLSGGELAGTLGRYGLTYAVGAPLISKATNPAVQSILQSGLNPAVTQMGAATAPRLLRGIAATGVGAGVEDLILGTPQGMLDAKAEGKKGLELAKDTGENILLDAVSNLVFKGAGEAIDLAKILKNNKAAKQSVETVEKAIKELPQLEAEKIINQEAQKVINESDINDIVKGLNYIDKEYKGFINDEVINQIASNSTKSNNFDEVLAKTIDDLSPEKAKEIYNSKLDDYTKTLLNTSNNGVEKGYTAKKFGEEGYYRVGATSYNPQWYSRLFKEYNGKPPKYAIRQEAERHLKNGISESGVKLKPDIMFNKLSSKINNSIDTIIPNIKKEALNIPVNEIDNIISKNIDNITDAKELENIINETKQLLGTTNDKQMKLNLQMFADKAQKKLKELAEESYKSIEANGPRENLSFSQGRIDVEGLKKSIGDIVEKHPLEYNAINNKDTLTAAKKLVQQNFEASKNMVRDGKVYNNAVESAVGMETIEKLFKDKQYDEAFELLEKHSDKLKRMGQANQIAATWARTTPEGMTKWTDKLIKEAKEKGLKFTTEDTKAFKEKIYKEMEVIQGIDSPEEMISQIEKTYGKKLPKWVDNQLSKQTQDKLKEIATEQVLNEVRGLIKPSIWKKISTYQAMSHLINIPTAMRNIFGNLSFNEAERLSNLFSIPIDKITSIKTGERTLTAPTSWRKTIVPAIDRAKDSAMYTKLGINSDVGKYTIQRGSAFNGKLGKTGEKVLSYELKVPDEFFKGQIKQDVLNQQMKLAGVTKPTKEMIDIAEEEMLYRTFQDDSLPSKVLQGLKDVFNNAGFGQKIRGSSGIITKEFGLGDLIIKYPRVPGNIISRVIEYTPAGYLKGIYNLAKVGKNPKLQHKAAMAFGRATNGSLMIGMAALMHQKGLLISDDADKDKDLKSLEKSEGLGGLKVNLSAIERLLEGESTQLQKGDELSTLNWIEPIGKSWAIGAAIDREVKKDKSTQEVATASLNQALEEVLDLPTLSIVKSMFYTGMNKDSSKFDVMITPVTEAIPGFVSGPIRQAAQVTDPVQREQYSGKPTERLQKRIKASIPGMSKSLVPSVSSLGEELTPQGTDSRAFFNRLINPAIQTTYKPNEFTNKLKDIEKYTGKTTVYPSSIAPSYVTKDKVKYTLTDSEKADYLKISGQIIKDKLKDIGEVTEDNAEKKAKKVEKIIRDAREEAKKHILEERKNIIPKVGGR</sequence>
<comment type="caution">
    <text evidence="2">The sequence shown here is derived from an EMBL/GenBank/DDBJ whole genome shotgun (WGS) entry which is preliminary data.</text>
</comment>
<organism evidence="2 3">
    <name type="scientific">Vallitalea longa</name>
    <dbReference type="NCBI Taxonomy" id="2936439"/>
    <lineage>
        <taxon>Bacteria</taxon>
        <taxon>Bacillati</taxon>
        <taxon>Bacillota</taxon>
        <taxon>Clostridia</taxon>
        <taxon>Lachnospirales</taxon>
        <taxon>Vallitaleaceae</taxon>
        <taxon>Vallitalea</taxon>
    </lineage>
</organism>
<evidence type="ECO:0000256" key="1">
    <source>
        <dbReference type="SAM" id="Coils"/>
    </source>
</evidence>
<evidence type="ECO:0008006" key="4">
    <source>
        <dbReference type="Google" id="ProtNLM"/>
    </source>
</evidence>
<keyword evidence="1" id="KW-0175">Coiled coil</keyword>
<dbReference type="RefSeq" id="WP_281811552.1">
    <property type="nucleotide sequence ID" value="NZ_BRLB01000001.1"/>
</dbReference>
<evidence type="ECO:0000313" key="2">
    <source>
        <dbReference type="EMBL" id="GKX27843.1"/>
    </source>
</evidence>
<dbReference type="EMBL" id="BRLB01000001">
    <property type="protein sequence ID" value="GKX27843.1"/>
    <property type="molecule type" value="Genomic_DNA"/>
</dbReference>